<protein>
    <submittedName>
        <fullName evidence="2">Uncharacterized protein</fullName>
    </submittedName>
</protein>
<organism evidence="2 3">
    <name type="scientific">Rhodotorula diobovata</name>
    <dbReference type="NCBI Taxonomy" id="5288"/>
    <lineage>
        <taxon>Eukaryota</taxon>
        <taxon>Fungi</taxon>
        <taxon>Dikarya</taxon>
        <taxon>Basidiomycota</taxon>
        <taxon>Pucciniomycotina</taxon>
        <taxon>Microbotryomycetes</taxon>
        <taxon>Sporidiobolales</taxon>
        <taxon>Sporidiobolaceae</taxon>
        <taxon>Rhodotorula</taxon>
    </lineage>
</organism>
<feature type="compositionally biased region" description="Low complexity" evidence="1">
    <location>
        <begin position="489"/>
        <end position="505"/>
    </location>
</feature>
<feature type="compositionally biased region" description="Polar residues" evidence="1">
    <location>
        <begin position="369"/>
        <end position="385"/>
    </location>
</feature>
<evidence type="ECO:0000313" key="2">
    <source>
        <dbReference type="EMBL" id="TNY23854.1"/>
    </source>
</evidence>
<feature type="compositionally biased region" description="Low complexity" evidence="1">
    <location>
        <begin position="525"/>
        <end position="538"/>
    </location>
</feature>
<dbReference type="AlphaFoldDB" id="A0A5C5G692"/>
<feature type="compositionally biased region" description="Polar residues" evidence="1">
    <location>
        <begin position="464"/>
        <end position="488"/>
    </location>
</feature>
<feature type="region of interest" description="Disordered" evidence="1">
    <location>
        <begin position="224"/>
        <end position="258"/>
    </location>
</feature>
<feature type="compositionally biased region" description="Low complexity" evidence="1">
    <location>
        <begin position="550"/>
        <end position="563"/>
    </location>
</feature>
<sequence>MGATPPGGDSLSRRQSSEWAPRLDVHVPRVNAFDPLDPCASLISPGQRTFGGQLVDEPTFAAPSVNPAGEPFVAPPVASPPHLHRRSSTSNLALDPAMDTGAFPLDRHTIEAIAAAAVAAAEGPLPHTNGGSNATQWQRAGGEAPARTRSVTHDPRLENGTSFSTLVASQPARAQRSFAPVQCSPPPVTESPALHRFAQLPQEGFVEDPYRMAQPRFVQAEEYDPHRPDLGDTRVGDAPRTRRPTMQSQREPQRHASLDGAAFVVIDGQRYELAQGPPPPDARLSLASGTPHYVDGTPMMEQIYSPPMPGPSRWSGGWTESRPSPRRGCGRLPSPPPPPPPHPPRRRGPPPSYPSLDHYAEREMVYASTYRTSPGQRHSGATWTTLPVPPRQVVRLAPPPPPSYRQPYHQPVRGPPNRGYEPDRPRQAVYTLPPVDEEADQLAAASAAFDAVQRHLPHPAYASSYRSTPNPPSHHSSAEPSIPATSTQAAPLGALALPAAAKGPPNAYPTPESPSALLHGGELPGAGTPAAAPALRAQGVGGTDAPGELVGVPPAGASSSSAPLDAQLREPGGAEALQDSAAPRVGLGISLGEAPS</sequence>
<keyword evidence="3" id="KW-1185">Reference proteome</keyword>
<evidence type="ECO:0000256" key="1">
    <source>
        <dbReference type="SAM" id="MobiDB-lite"/>
    </source>
</evidence>
<feature type="region of interest" description="Disordered" evidence="1">
    <location>
        <begin position="272"/>
        <end position="426"/>
    </location>
</feature>
<evidence type="ECO:0000313" key="3">
    <source>
        <dbReference type="Proteomes" id="UP000311382"/>
    </source>
</evidence>
<proteinExistence type="predicted"/>
<dbReference type="Proteomes" id="UP000311382">
    <property type="component" value="Unassembled WGS sequence"/>
</dbReference>
<feature type="region of interest" description="Disordered" evidence="1">
    <location>
        <begin position="1"/>
        <end position="22"/>
    </location>
</feature>
<name>A0A5C5G692_9BASI</name>
<reference evidence="2 3" key="1">
    <citation type="submission" date="2019-03" db="EMBL/GenBank/DDBJ databases">
        <title>Rhodosporidium diobovatum UCD-FST 08-225 genome sequencing, assembly, and annotation.</title>
        <authorList>
            <person name="Fakankun I.U."/>
            <person name="Fristensky B."/>
            <person name="Levin D.B."/>
        </authorList>
    </citation>
    <scope>NUCLEOTIDE SEQUENCE [LARGE SCALE GENOMIC DNA]</scope>
    <source>
        <strain evidence="2 3">UCD-FST 08-225</strain>
    </source>
</reference>
<feature type="region of interest" description="Disordered" evidence="1">
    <location>
        <begin position="460"/>
        <end position="596"/>
    </location>
</feature>
<accession>A0A5C5G692</accession>
<feature type="compositionally biased region" description="Basic and acidic residues" evidence="1">
    <location>
        <begin position="224"/>
        <end position="240"/>
    </location>
</feature>
<feature type="compositionally biased region" description="Pro residues" evidence="1">
    <location>
        <begin position="333"/>
        <end position="342"/>
    </location>
</feature>
<dbReference type="EMBL" id="SOZI01000007">
    <property type="protein sequence ID" value="TNY23854.1"/>
    <property type="molecule type" value="Genomic_DNA"/>
</dbReference>
<feature type="region of interest" description="Disordered" evidence="1">
    <location>
        <begin position="134"/>
        <end position="159"/>
    </location>
</feature>
<feature type="compositionally biased region" description="Basic and acidic residues" evidence="1">
    <location>
        <begin position="11"/>
        <end position="22"/>
    </location>
</feature>
<gene>
    <name evidence="2" type="ORF">DMC30DRAFT_388510</name>
</gene>
<comment type="caution">
    <text evidence="2">The sequence shown here is derived from an EMBL/GenBank/DDBJ whole genome shotgun (WGS) entry which is preliminary data.</text>
</comment>